<evidence type="ECO:0000313" key="4">
    <source>
        <dbReference type="Proteomes" id="UP001454036"/>
    </source>
</evidence>
<organism evidence="3 4">
    <name type="scientific">Lithospermum erythrorhizon</name>
    <name type="common">Purple gromwell</name>
    <name type="synonym">Lithospermum officinale var. erythrorhizon</name>
    <dbReference type="NCBI Taxonomy" id="34254"/>
    <lineage>
        <taxon>Eukaryota</taxon>
        <taxon>Viridiplantae</taxon>
        <taxon>Streptophyta</taxon>
        <taxon>Embryophyta</taxon>
        <taxon>Tracheophyta</taxon>
        <taxon>Spermatophyta</taxon>
        <taxon>Magnoliopsida</taxon>
        <taxon>eudicotyledons</taxon>
        <taxon>Gunneridae</taxon>
        <taxon>Pentapetalae</taxon>
        <taxon>asterids</taxon>
        <taxon>lamiids</taxon>
        <taxon>Boraginales</taxon>
        <taxon>Boraginaceae</taxon>
        <taxon>Boraginoideae</taxon>
        <taxon>Lithospermeae</taxon>
        <taxon>Lithospermum</taxon>
    </lineage>
</organism>
<dbReference type="InterPro" id="IPR029058">
    <property type="entry name" value="AB_hydrolase_fold"/>
</dbReference>
<dbReference type="PANTHER" id="PTHR10992">
    <property type="entry name" value="METHYLESTERASE FAMILY MEMBER"/>
    <property type="match status" value="1"/>
</dbReference>
<protein>
    <submittedName>
        <fullName evidence="3">Esterase</fullName>
    </submittedName>
</protein>
<evidence type="ECO:0000313" key="3">
    <source>
        <dbReference type="EMBL" id="GAA0142996.1"/>
    </source>
</evidence>
<accession>A0AAV3NV47</accession>
<dbReference type="AlphaFoldDB" id="A0AAV3NV47"/>
<feature type="domain" description="AB hydrolase-1" evidence="2">
    <location>
        <begin position="31"/>
        <end position="275"/>
    </location>
</feature>
<dbReference type="PANTHER" id="PTHR10992:SF1032">
    <property type="entry name" value="METHYLESTERASE 17"/>
    <property type="match status" value="1"/>
</dbReference>
<evidence type="ECO:0000256" key="1">
    <source>
        <dbReference type="ARBA" id="ARBA00022801"/>
    </source>
</evidence>
<dbReference type="GO" id="GO:0080031">
    <property type="term" value="F:methyl salicylate esterase activity"/>
    <property type="evidence" value="ECO:0007669"/>
    <property type="project" value="TreeGrafter"/>
</dbReference>
<keyword evidence="1" id="KW-0378">Hydrolase</keyword>
<reference evidence="3 4" key="1">
    <citation type="submission" date="2024-01" db="EMBL/GenBank/DDBJ databases">
        <title>The complete chloroplast genome sequence of Lithospermum erythrorhizon: insights into the phylogenetic relationship among Boraginaceae species and the maternal lineages of purple gromwells.</title>
        <authorList>
            <person name="Okada T."/>
            <person name="Watanabe K."/>
        </authorList>
    </citation>
    <scope>NUCLEOTIDE SEQUENCE [LARGE SCALE GENOMIC DNA]</scope>
</reference>
<keyword evidence="4" id="KW-1185">Reference proteome</keyword>
<dbReference type="InterPro" id="IPR045889">
    <property type="entry name" value="MES/HNL"/>
</dbReference>
<dbReference type="FunFam" id="3.40.50.1820:FF:000025">
    <property type="entry name" value="putative methylesterase 11, chloroplastic"/>
    <property type="match status" value="1"/>
</dbReference>
<sequence>MVVISYLNRPMLHKSESAHVQQTTSKMNAHFVLVHGFCHGGWCWYKIKCQLENLGFKVSCPDLKASGIDQTDPNTVFSFEEYNEPLIDLLSTFPDDEKVILVGHSVGGFSVTQATDRFGKKLILVAIYLAASMYRPGVTPQDDINYGAPDFSKYGGASNIFDVNFGLGPEKPATSILMRKEFQREIYYNMSPQEDVALASMLLRPAPTYAVPSLRFTNDGDEGVEKVPCIYIRTMRDQMMRAEKQENMINKCQPWKAYKIESDHSAFFSAPDALVSILVEAAASVGYDAPNP</sequence>
<dbReference type="GO" id="GO:0080030">
    <property type="term" value="F:methyl indole-3-acetate esterase activity"/>
    <property type="evidence" value="ECO:0007669"/>
    <property type="project" value="TreeGrafter"/>
</dbReference>
<dbReference type="Gene3D" id="3.40.50.1820">
    <property type="entry name" value="alpha/beta hydrolase"/>
    <property type="match status" value="1"/>
</dbReference>
<evidence type="ECO:0000259" key="2">
    <source>
        <dbReference type="Pfam" id="PF12697"/>
    </source>
</evidence>
<proteinExistence type="predicted"/>
<dbReference type="InterPro" id="IPR000073">
    <property type="entry name" value="AB_hydrolase_1"/>
</dbReference>
<gene>
    <name evidence="3" type="ORF">LIER_03774</name>
</gene>
<dbReference type="GO" id="GO:0009694">
    <property type="term" value="P:jasmonic acid metabolic process"/>
    <property type="evidence" value="ECO:0007669"/>
    <property type="project" value="TreeGrafter"/>
</dbReference>
<comment type="caution">
    <text evidence="3">The sequence shown here is derived from an EMBL/GenBank/DDBJ whole genome shotgun (WGS) entry which is preliminary data.</text>
</comment>
<dbReference type="Proteomes" id="UP001454036">
    <property type="component" value="Unassembled WGS sequence"/>
</dbReference>
<dbReference type="GO" id="GO:0080032">
    <property type="term" value="F:methyl jasmonate esterase activity"/>
    <property type="evidence" value="ECO:0007669"/>
    <property type="project" value="TreeGrafter"/>
</dbReference>
<dbReference type="SUPFAM" id="SSF53474">
    <property type="entry name" value="alpha/beta-Hydrolases"/>
    <property type="match status" value="1"/>
</dbReference>
<dbReference type="EMBL" id="BAABME010000464">
    <property type="protein sequence ID" value="GAA0142996.1"/>
    <property type="molecule type" value="Genomic_DNA"/>
</dbReference>
<dbReference type="Pfam" id="PF12697">
    <property type="entry name" value="Abhydrolase_6"/>
    <property type="match status" value="1"/>
</dbReference>
<dbReference type="GO" id="GO:0009696">
    <property type="term" value="P:salicylic acid metabolic process"/>
    <property type="evidence" value="ECO:0007669"/>
    <property type="project" value="TreeGrafter"/>
</dbReference>
<name>A0AAV3NV47_LITER</name>